<dbReference type="Proteomes" id="UP001171111">
    <property type="component" value="Unassembled WGS sequence"/>
</dbReference>
<gene>
    <name evidence="2" type="ORF">Q2362_00970</name>
</gene>
<sequence length="416" mass="45983">MLSRVFALFFVLLLGVLGANEASVFNKNPLQITAPQKPSLEQDKTRPKNNAQNFNNVVLSPNELRNIAGSDEPDVSGAELYEKKEPIKIELEAKLLNKEVYIYEPFGIELTLKGDSLAQFRPELSLKLKNAKNLNPKVRFVDIAKNESKATLWFIAYSDDANIDDIAVVLKRGGEFVLRQSAESQTPLIKPLAQKDDFCNVVASSLVLKSFKASKFDEFNNLITLELEATNATLSEFKVPLNGARGGVDNIKGGETKTTATYSLIAPSEAKKITFSYFNSTKNTFETIEALVKPASNDLSTQTSLNPVTSEFAAYKSIAVYVLIILCLLSFMLWRSYYGLVLAVIFGAYAFYDARPFAGANIKAGSAVTILPVHGSSVFYKPSSDEKVQVLLSQEKYTKILLDNGKIGWVRNENIK</sequence>
<evidence type="ECO:0000313" key="3">
    <source>
        <dbReference type="Proteomes" id="UP001171111"/>
    </source>
</evidence>
<feature type="transmembrane region" description="Helical" evidence="1">
    <location>
        <begin position="336"/>
        <end position="352"/>
    </location>
</feature>
<keyword evidence="1" id="KW-1133">Transmembrane helix</keyword>
<keyword evidence="3" id="KW-1185">Reference proteome</keyword>
<dbReference type="EMBL" id="JAULJQ010000001">
    <property type="protein sequence ID" value="MDO2408671.1"/>
    <property type="molecule type" value="Genomic_DNA"/>
</dbReference>
<feature type="transmembrane region" description="Helical" evidence="1">
    <location>
        <begin position="312"/>
        <end position="329"/>
    </location>
</feature>
<dbReference type="RefSeq" id="WP_302243408.1">
    <property type="nucleotide sequence ID" value="NZ_JAULJQ010000001.1"/>
</dbReference>
<evidence type="ECO:0000256" key="1">
    <source>
        <dbReference type="SAM" id="Phobius"/>
    </source>
</evidence>
<keyword evidence="1" id="KW-0472">Membrane</keyword>
<organism evidence="2 3">
    <name type="scientific">Campylobacter magnus</name>
    <dbReference type="NCBI Taxonomy" id="3026462"/>
    <lineage>
        <taxon>Bacteria</taxon>
        <taxon>Pseudomonadati</taxon>
        <taxon>Campylobacterota</taxon>
        <taxon>Epsilonproteobacteria</taxon>
        <taxon>Campylobacterales</taxon>
        <taxon>Campylobacteraceae</taxon>
        <taxon>Campylobacter</taxon>
    </lineage>
</organism>
<keyword evidence="1" id="KW-0812">Transmembrane</keyword>
<reference evidence="2 3" key="1">
    <citation type="submission" date="2023-06" db="EMBL/GenBank/DDBJ databases">
        <title>Campylobacter magnum sp. nov., isolated from cecal contents of domestic pigs (Sus scrofa domesticus).</title>
        <authorList>
            <person name="Papic B."/>
            <person name="Gruntar I."/>
        </authorList>
    </citation>
    <scope>NUCLEOTIDE SEQUENCE [LARGE SCALE GENOMIC DNA]</scope>
    <source>
        <strain evidence="3">34484-21</strain>
    </source>
</reference>
<protein>
    <recommendedName>
        <fullName evidence="4">SH3 domain-containing protein</fullName>
    </recommendedName>
</protein>
<evidence type="ECO:0000313" key="2">
    <source>
        <dbReference type="EMBL" id="MDO2408671.1"/>
    </source>
</evidence>
<comment type="caution">
    <text evidence="2">The sequence shown here is derived from an EMBL/GenBank/DDBJ whole genome shotgun (WGS) entry which is preliminary data.</text>
</comment>
<proteinExistence type="predicted"/>
<name>A0ABT8T8U6_9BACT</name>
<evidence type="ECO:0008006" key="4">
    <source>
        <dbReference type="Google" id="ProtNLM"/>
    </source>
</evidence>
<accession>A0ABT8T8U6</accession>